<gene>
    <name evidence="1" type="ORF">HDF15_004562</name>
</gene>
<proteinExistence type="predicted"/>
<dbReference type="EMBL" id="JACHIO010000024">
    <property type="protein sequence ID" value="MBB5066188.1"/>
    <property type="molecule type" value="Genomic_DNA"/>
</dbReference>
<dbReference type="RefSeq" id="WP_184259511.1">
    <property type="nucleotide sequence ID" value="NZ_JACHIO010000024.1"/>
</dbReference>
<organism evidence="1 2">
    <name type="scientific">Granulicella mallensis</name>
    <dbReference type="NCBI Taxonomy" id="940614"/>
    <lineage>
        <taxon>Bacteria</taxon>
        <taxon>Pseudomonadati</taxon>
        <taxon>Acidobacteriota</taxon>
        <taxon>Terriglobia</taxon>
        <taxon>Terriglobales</taxon>
        <taxon>Acidobacteriaceae</taxon>
        <taxon>Granulicella</taxon>
    </lineage>
</organism>
<comment type="caution">
    <text evidence="1">The sequence shown here is derived from an EMBL/GenBank/DDBJ whole genome shotgun (WGS) entry which is preliminary data.</text>
</comment>
<name>A0A7W7ZU59_9BACT</name>
<dbReference type="Proteomes" id="UP000584867">
    <property type="component" value="Unassembled WGS sequence"/>
</dbReference>
<sequence length="229" mass="24852">MSILGFTSRSAGFLLGVVLIAQSHLCEAKTIAEGLVIVPENKLPQQAQQQGLAMDLHLVNPATLYLYIEQDNGRQIAIFDVSDPGRIKFKKLSEINAPAAFDFVQPAGQSLEMIRYRDGRGTAIIDLTKPKEPVLKAVGAATNSYYIVPVEENKANTQSPSVPQDYEVIEPLASHAIAIVKGVVQQQTDEGNGTTYLLGTQGLTVIRNISAERKLAATAPHWTNTIDDK</sequence>
<reference evidence="1 2" key="1">
    <citation type="submission" date="2020-08" db="EMBL/GenBank/DDBJ databases">
        <title>Genomic Encyclopedia of Type Strains, Phase IV (KMG-V): Genome sequencing to study the core and pangenomes of soil and plant-associated prokaryotes.</title>
        <authorList>
            <person name="Whitman W."/>
        </authorList>
    </citation>
    <scope>NUCLEOTIDE SEQUENCE [LARGE SCALE GENOMIC DNA]</scope>
    <source>
        <strain evidence="1 2">X5P3</strain>
    </source>
</reference>
<dbReference type="AlphaFoldDB" id="A0A7W7ZU59"/>
<evidence type="ECO:0000313" key="2">
    <source>
        <dbReference type="Proteomes" id="UP000584867"/>
    </source>
</evidence>
<protein>
    <submittedName>
        <fullName evidence="1">Uncharacterized protein</fullName>
    </submittedName>
</protein>
<accession>A0A7W7ZU59</accession>
<evidence type="ECO:0000313" key="1">
    <source>
        <dbReference type="EMBL" id="MBB5066188.1"/>
    </source>
</evidence>